<proteinExistence type="inferred from homology"/>
<evidence type="ECO:0000256" key="4">
    <source>
        <dbReference type="ARBA" id="ARBA00022692"/>
    </source>
</evidence>
<dbReference type="Proteomes" id="UP001056429">
    <property type="component" value="Unassembled WGS sequence"/>
</dbReference>
<accession>A0A9J6NWC1</accession>
<dbReference type="InterPro" id="IPR002912">
    <property type="entry name" value="ACT_dom"/>
</dbReference>
<dbReference type="AlphaFoldDB" id="A0A9J6NWC1"/>
<reference evidence="9" key="1">
    <citation type="journal article" date="2021" name="mSystems">
        <title>Bacteria and Archaea Synergistically Convert Glycine Betaine to Biogenic Methane in the Formosa Cold Seep of the South China Sea.</title>
        <authorList>
            <person name="Li L."/>
            <person name="Zhang W."/>
            <person name="Zhang S."/>
            <person name="Song L."/>
            <person name="Sun Q."/>
            <person name="Zhang H."/>
            <person name="Xiang H."/>
            <person name="Dong X."/>
        </authorList>
    </citation>
    <scope>NUCLEOTIDE SEQUENCE</scope>
    <source>
        <strain evidence="9">ZWT</strain>
    </source>
</reference>
<evidence type="ECO:0000256" key="3">
    <source>
        <dbReference type="ARBA" id="ARBA00022475"/>
    </source>
</evidence>
<dbReference type="PROSITE" id="PS51671">
    <property type="entry name" value="ACT"/>
    <property type="match status" value="1"/>
</dbReference>
<keyword evidence="4 7" id="KW-0812">Transmembrane</keyword>
<comment type="similarity">
    <text evidence="2">Belongs to the MgtC/SapB family.</text>
</comment>
<dbReference type="GO" id="GO:0005886">
    <property type="term" value="C:plasma membrane"/>
    <property type="evidence" value="ECO:0007669"/>
    <property type="project" value="UniProtKB-SubCell"/>
</dbReference>
<evidence type="ECO:0000256" key="2">
    <source>
        <dbReference type="ARBA" id="ARBA00009298"/>
    </source>
</evidence>
<feature type="transmembrane region" description="Helical" evidence="7">
    <location>
        <begin position="57"/>
        <end position="74"/>
    </location>
</feature>
<keyword evidence="6 7" id="KW-0472">Membrane</keyword>
<name>A0A9J6NWC1_9CLOT</name>
<gene>
    <name evidence="9" type="ORF">KDK92_02220</name>
</gene>
<evidence type="ECO:0000313" key="10">
    <source>
        <dbReference type="Proteomes" id="UP001056429"/>
    </source>
</evidence>
<evidence type="ECO:0000256" key="1">
    <source>
        <dbReference type="ARBA" id="ARBA00004651"/>
    </source>
</evidence>
<dbReference type="Pfam" id="PF02308">
    <property type="entry name" value="MgtC"/>
    <property type="match status" value="1"/>
</dbReference>
<dbReference type="SUPFAM" id="SSF55021">
    <property type="entry name" value="ACT-like"/>
    <property type="match status" value="1"/>
</dbReference>
<dbReference type="InterPro" id="IPR003416">
    <property type="entry name" value="MgtC/SapB/SrpB/YhiD_fam"/>
</dbReference>
<keyword evidence="5 7" id="KW-1133">Transmembrane helix</keyword>
<evidence type="ECO:0000313" key="9">
    <source>
        <dbReference type="EMBL" id="MCM1988539.1"/>
    </source>
</evidence>
<comment type="subcellular location">
    <subcellularLocation>
        <location evidence="1">Cell membrane</location>
        <topology evidence="1">Multi-pass membrane protein</topology>
    </subcellularLocation>
</comment>
<dbReference type="PANTHER" id="PTHR33778">
    <property type="entry name" value="PROTEIN MGTC"/>
    <property type="match status" value="1"/>
</dbReference>
<keyword evidence="3" id="KW-1003">Cell membrane</keyword>
<sequence>MILRLSLAVVLGGAIGFEREVRNRPAGLRTHVLVTLGATLIMLISMYGFNGGDPARLAAQVVSGIGFLGAGTILRDDSGVRGLTTAASIWVCGGIGLALGNGYYGGALLTTFFVLISLILLGLFEKRILVSKYHKFEFECIEKVGLIGDIGGIFAKYKMSITDIKIENIEEEGTRKLNIVMKIKMSDKARIEVLIENLLHIDGVIGVIYNKKRFNNKPKA</sequence>
<feature type="transmembrane region" description="Helical" evidence="7">
    <location>
        <begin position="103"/>
        <end position="124"/>
    </location>
</feature>
<dbReference type="InterPro" id="IPR045865">
    <property type="entry name" value="ACT-like_dom_sf"/>
</dbReference>
<evidence type="ECO:0000259" key="8">
    <source>
        <dbReference type="PROSITE" id="PS51671"/>
    </source>
</evidence>
<feature type="domain" description="ACT" evidence="8">
    <location>
        <begin position="135"/>
        <end position="212"/>
    </location>
</feature>
<evidence type="ECO:0000256" key="7">
    <source>
        <dbReference type="SAM" id="Phobius"/>
    </source>
</evidence>
<dbReference type="InterPro" id="IPR049177">
    <property type="entry name" value="MgtC_SapB_SrpB_YhiD_N"/>
</dbReference>
<comment type="caution">
    <text evidence="9">The sequence shown here is derived from an EMBL/GenBank/DDBJ whole genome shotgun (WGS) entry which is preliminary data.</text>
</comment>
<keyword evidence="10" id="KW-1185">Reference proteome</keyword>
<protein>
    <submittedName>
        <fullName evidence="9">MgtC/SapB family protein</fullName>
    </submittedName>
</protein>
<dbReference type="EMBL" id="JAGSOJ010000001">
    <property type="protein sequence ID" value="MCM1988539.1"/>
    <property type="molecule type" value="Genomic_DNA"/>
</dbReference>
<evidence type="ECO:0000256" key="6">
    <source>
        <dbReference type="ARBA" id="ARBA00023136"/>
    </source>
</evidence>
<dbReference type="PRINTS" id="PR01837">
    <property type="entry name" value="MGTCSAPBPROT"/>
</dbReference>
<dbReference type="Gene3D" id="3.30.70.260">
    <property type="match status" value="1"/>
</dbReference>
<evidence type="ECO:0000256" key="5">
    <source>
        <dbReference type="ARBA" id="ARBA00022989"/>
    </source>
</evidence>
<dbReference type="PANTHER" id="PTHR33778:SF1">
    <property type="entry name" value="MAGNESIUM TRANSPORTER YHID-RELATED"/>
    <property type="match status" value="1"/>
</dbReference>
<feature type="transmembrane region" description="Helical" evidence="7">
    <location>
        <begin position="32"/>
        <end position="50"/>
    </location>
</feature>
<reference evidence="9" key="2">
    <citation type="submission" date="2021-04" db="EMBL/GenBank/DDBJ databases">
        <authorList>
            <person name="Dong X."/>
        </authorList>
    </citation>
    <scope>NUCLEOTIDE SEQUENCE</scope>
    <source>
        <strain evidence="9">ZWT</strain>
    </source>
</reference>
<organism evidence="9 10">
    <name type="scientific">Oceanirhabdus seepicola</name>
    <dbReference type="NCBI Taxonomy" id="2828781"/>
    <lineage>
        <taxon>Bacteria</taxon>
        <taxon>Bacillati</taxon>
        <taxon>Bacillota</taxon>
        <taxon>Clostridia</taxon>
        <taxon>Eubacteriales</taxon>
        <taxon>Clostridiaceae</taxon>
        <taxon>Oceanirhabdus</taxon>
    </lineage>
</organism>